<evidence type="ECO:0000313" key="2">
    <source>
        <dbReference type="EMBL" id="GAA0748964.1"/>
    </source>
</evidence>
<organism evidence="2 3">
    <name type="scientific">Gaetbulibacter jejuensis</name>
    <dbReference type="NCBI Taxonomy" id="584607"/>
    <lineage>
        <taxon>Bacteria</taxon>
        <taxon>Pseudomonadati</taxon>
        <taxon>Bacteroidota</taxon>
        <taxon>Flavobacteriia</taxon>
        <taxon>Flavobacteriales</taxon>
        <taxon>Flavobacteriaceae</taxon>
        <taxon>Gaetbulibacter</taxon>
    </lineage>
</organism>
<comment type="caution">
    <text evidence="2">The sequence shown here is derived from an EMBL/GenBank/DDBJ whole genome shotgun (WGS) entry which is preliminary data.</text>
</comment>
<reference evidence="2 3" key="1">
    <citation type="journal article" date="2019" name="Int. J. Syst. Evol. Microbiol.">
        <title>The Global Catalogue of Microorganisms (GCM) 10K type strain sequencing project: providing services to taxonomists for standard genome sequencing and annotation.</title>
        <authorList>
            <consortium name="The Broad Institute Genomics Platform"/>
            <consortium name="The Broad Institute Genome Sequencing Center for Infectious Disease"/>
            <person name="Wu L."/>
            <person name="Ma J."/>
        </authorList>
    </citation>
    <scope>NUCLEOTIDE SEQUENCE [LARGE SCALE GENOMIC DNA]</scope>
    <source>
        <strain evidence="2 3">JCM 15976</strain>
    </source>
</reference>
<keyword evidence="1" id="KW-1133">Transmembrane helix</keyword>
<dbReference type="InterPro" id="IPR048136">
    <property type="entry name" value="STM3941-like"/>
</dbReference>
<dbReference type="Proteomes" id="UP001500736">
    <property type="component" value="Unassembled WGS sequence"/>
</dbReference>
<evidence type="ECO:0000256" key="1">
    <source>
        <dbReference type="SAM" id="Phobius"/>
    </source>
</evidence>
<name>A0ABN1JY35_9FLAO</name>
<dbReference type="EMBL" id="BAAAGF010000005">
    <property type="protein sequence ID" value="GAA0748964.1"/>
    <property type="molecule type" value="Genomic_DNA"/>
</dbReference>
<feature type="transmembrane region" description="Helical" evidence="1">
    <location>
        <begin position="12"/>
        <end position="31"/>
    </location>
</feature>
<evidence type="ECO:0000313" key="3">
    <source>
        <dbReference type="Proteomes" id="UP001500736"/>
    </source>
</evidence>
<gene>
    <name evidence="2" type="ORF">GCM10009431_28040</name>
</gene>
<keyword evidence="1" id="KW-0472">Membrane</keyword>
<dbReference type="NCBIfam" id="NF041635">
    <property type="entry name" value="STM3941_fam"/>
    <property type="match status" value="1"/>
</dbReference>
<keyword evidence="3" id="KW-1185">Reference proteome</keyword>
<feature type="transmembrane region" description="Helical" evidence="1">
    <location>
        <begin position="46"/>
        <end position="69"/>
    </location>
</feature>
<sequence length="169" mass="20105">MYREFKFKKGKVLFGLIFYVLLLLIFISFLINPEIYIRKVFMTERSIIIIGIIGIIYSSSVLYSFIILLSRKYSIKITEEFLIDNSKYESLGKIEWKDISKIQRFKKNNIELTLNRDILKNKNLLKRFLTFMHNWNYNKSILISSALTDCNTEELFVTISGAYERNKLK</sequence>
<dbReference type="RefSeq" id="WP_343799281.1">
    <property type="nucleotide sequence ID" value="NZ_BAAAGF010000005.1"/>
</dbReference>
<protein>
    <submittedName>
        <fullName evidence="2">Uncharacterized protein</fullName>
    </submittedName>
</protein>
<keyword evidence="1" id="KW-0812">Transmembrane</keyword>
<accession>A0ABN1JY35</accession>
<proteinExistence type="predicted"/>